<protein>
    <submittedName>
        <fullName evidence="2">Uncharacterized protein</fullName>
    </submittedName>
</protein>
<feature type="region of interest" description="Disordered" evidence="1">
    <location>
        <begin position="1"/>
        <end position="34"/>
    </location>
</feature>
<reference evidence="2" key="2">
    <citation type="submission" date="2025-08" db="UniProtKB">
        <authorList>
            <consortium name="Ensembl"/>
        </authorList>
    </citation>
    <scope>IDENTIFICATION</scope>
</reference>
<name>H3A821_LATCH</name>
<dbReference type="InParanoid" id="H3A821"/>
<feature type="compositionally biased region" description="Basic residues" evidence="1">
    <location>
        <begin position="8"/>
        <end position="19"/>
    </location>
</feature>
<evidence type="ECO:0000256" key="1">
    <source>
        <dbReference type="SAM" id="MobiDB-lite"/>
    </source>
</evidence>
<accession>H3A821</accession>
<dbReference type="HOGENOM" id="CLU_3001718_0_0_1"/>
<evidence type="ECO:0000313" key="3">
    <source>
        <dbReference type="Proteomes" id="UP000008672"/>
    </source>
</evidence>
<reference evidence="2" key="3">
    <citation type="submission" date="2025-09" db="UniProtKB">
        <authorList>
            <consortium name="Ensembl"/>
        </authorList>
    </citation>
    <scope>IDENTIFICATION</scope>
</reference>
<dbReference type="EMBL" id="AFYH01211405">
    <property type="status" value="NOT_ANNOTATED_CDS"/>
    <property type="molecule type" value="Genomic_DNA"/>
</dbReference>
<reference evidence="3" key="1">
    <citation type="submission" date="2011-08" db="EMBL/GenBank/DDBJ databases">
        <title>The draft genome of Latimeria chalumnae.</title>
        <authorList>
            <person name="Di Palma F."/>
            <person name="Alfoldi J."/>
            <person name="Johnson J."/>
            <person name="Berlin A."/>
            <person name="Gnerre S."/>
            <person name="Jaffe D."/>
            <person name="MacCallum I."/>
            <person name="Young S."/>
            <person name="Walker B.J."/>
            <person name="Lander E."/>
            <person name="Lindblad-Toh K."/>
        </authorList>
    </citation>
    <scope>NUCLEOTIDE SEQUENCE [LARGE SCALE GENOMIC DNA]</scope>
    <source>
        <strain evidence="3">Wild caught</strain>
    </source>
</reference>
<proteinExistence type="predicted"/>
<organism evidence="2 3">
    <name type="scientific">Latimeria chalumnae</name>
    <name type="common">Coelacanth</name>
    <dbReference type="NCBI Taxonomy" id="7897"/>
    <lineage>
        <taxon>Eukaryota</taxon>
        <taxon>Metazoa</taxon>
        <taxon>Chordata</taxon>
        <taxon>Craniata</taxon>
        <taxon>Vertebrata</taxon>
        <taxon>Euteleostomi</taxon>
        <taxon>Coelacanthiformes</taxon>
        <taxon>Coelacanthidae</taxon>
        <taxon>Latimeria</taxon>
    </lineage>
</organism>
<sequence>SLYECNQLRKRKQKTHTHKQNNPPPKPTHPMRLTPDGPWLLLPFLALHIAVSPSPKY</sequence>
<evidence type="ECO:0000313" key="2">
    <source>
        <dbReference type="Ensembl" id="ENSLACP00000005792.1"/>
    </source>
</evidence>
<dbReference type="Ensembl" id="ENSLACT00000005842.1">
    <property type="protein sequence ID" value="ENSLACP00000005792.1"/>
    <property type="gene ID" value="ENSLACG00000005141.1"/>
</dbReference>
<dbReference type="Proteomes" id="UP000008672">
    <property type="component" value="Unassembled WGS sequence"/>
</dbReference>
<keyword evidence="3" id="KW-1185">Reference proteome</keyword>
<dbReference type="AlphaFoldDB" id="H3A821"/>